<gene>
    <name evidence="2" type="ORF">EG240_11740</name>
</gene>
<keyword evidence="3" id="KW-1185">Reference proteome</keyword>
<dbReference type="RefSeq" id="WP_125019584.1">
    <property type="nucleotide sequence ID" value="NZ_RQVQ01000028.1"/>
</dbReference>
<dbReference type="EMBL" id="RQVQ01000028">
    <property type="protein sequence ID" value="RRJ89413.1"/>
    <property type="molecule type" value="Genomic_DNA"/>
</dbReference>
<organism evidence="2 3">
    <name type="scientific">Paenimyroides tangerinum</name>
    <dbReference type="NCBI Taxonomy" id="2488728"/>
    <lineage>
        <taxon>Bacteria</taxon>
        <taxon>Pseudomonadati</taxon>
        <taxon>Bacteroidota</taxon>
        <taxon>Flavobacteriia</taxon>
        <taxon>Flavobacteriales</taxon>
        <taxon>Flavobacteriaceae</taxon>
        <taxon>Paenimyroides</taxon>
    </lineage>
</organism>
<sequence>MQELNLLGYHSVLSGGSSKPILINALNEIGEDKTFVMKTYRSNFIEENFSIAKEILVTILAREFDLPIPEYGLIKIDNTNLREFYSNDEVNLIDTGYKFCTEFHEGYVIMNTALAIKKILKDYEIETLFAFDNLIMNVDRGGFRNKPNLLIRDEDFLLIDHEQTLPFYNSFEKKKDFNFFTIFNNFYYQNHIFWSTLKSFDHKKKQNLFDEFIELLRTLNINNIKLIFSQMEKFGILFGDKDAIFAYINWAKVNYSYISKVLKNRIK</sequence>
<dbReference type="OrthoDB" id="1339734at2"/>
<dbReference type="AlphaFoldDB" id="A0A3P3W9T5"/>
<evidence type="ECO:0000313" key="3">
    <source>
        <dbReference type="Proteomes" id="UP000275719"/>
    </source>
</evidence>
<evidence type="ECO:0000313" key="2">
    <source>
        <dbReference type="EMBL" id="RRJ89413.1"/>
    </source>
</evidence>
<name>A0A3P3W9T5_9FLAO</name>
<evidence type="ECO:0000259" key="1">
    <source>
        <dbReference type="Pfam" id="PF20613"/>
    </source>
</evidence>
<protein>
    <recommendedName>
        <fullName evidence="1">HipA-like kinase domain-containing protein</fullName>
    </recommendedName>
</protein>
<dbReference type="Pfam" id="PF20613">
    <property type="entry name" value="HipA_2"/>
    <property type="match status" value="1"/>
</dbReference>
<dbReference type="Proteomes" id="UP000275719">
    <property type="component" value="Unassembled WGS sequence"/>
</dbReference>
<reference evidence="2 3" key="1">
    <citation type="submission" date="2018-11" db="EMBL/GenBank/DDBJ databases">
        <title>Flavobacterium sp. nov., YIM 102701-2 draft genome.</title>
        <authorList>
            <person name="Li G."/>
            <person name="Jiang Y."/>
        </authorList>
    </citation>
    <scope>NUCLEOTIDE SEQUENCE [LARGE SCALE GENOMIC DNA]</scope>
    <source>
        <strain evidence="2 3">YIM 102701-2</strain>
    </source>
</reference>
<proteinExistence type="predicted"/>
<comment type="caution">
    <text evidence="2">The sequence shown here is derived from an EMBL/GenBank/DDBJ whole genome shotgun (WGS) entry which is preliminary data.</text>
</comment>
<feature type="domain" description="HipA-like kinase" evidence="1">
    <location>
        <begin position="31"/>
        <end position="179"/>
    </location>
</feature>
<dbReference type="InterPro" id="IPR046748">
    <property type="entry name" value="HipA_2"/>
</dbReference>
<accession>A0A3P3W9T5</accession>